<evidence type="ECO:0000259" key="2">
    <source>
        <dbReference type="Pfam" id="PF13439"/>
    </source>
</evidence>
<proteinExistence type="predicted"/>
<dbReference type="CDD" id="cd03801">
    <property type="entry name" value="GT4_PimA-like"/>
    <property type="match status" value="1"/>
</dbReference>
<dbReference type="GO" id="GO:0016757">
    <property type="term" value="F:glycosyltransferase activity"/>
    <property type="evidence" value="ECO:0007669"/>
    <property type="project" value="InterPro"/>
</dbReference>
<dbReference type="AlphaFoldDB" id="A0A2N6L676"/>
<dbReference type="EMBL" id="NMQE01000814">
    <property type="protein sequence ID" value="PMB17425.1"/>
    <property type="molecule type" value="Genomic_DNA"/>
</dbReference>
<protein>
    <submittedName>
        <fullName evidence="3">Glycosyl transferase family 1</fullName>
    </submittedName>
</protein>
<reference evidence="3 4" key="1">
    <citation type="submission" date="2017-07" db="EMBL/GenBank/DDBJ databases">
        <title>Genomes of Fischerella (Mastigocladus) sp. strains.</title>
        <authorList>
            <person name="Miller S.R."/>
        </authorList>
    </citation>
    <scope>NUCLEOTIDE SEQUENCE [LARGE SCALE GENOMIC DNA]</scope>
    <source>
        <strain evidence="3 4">CCMEE 5318</strain>
    </source>
</reference>
<comment type="caution">
    <text evidence="3">The sequence shown here is derived from an EMBL/GenBank/DDBJ whole genome shotgun (WGS) entry which is preliminary data.</text>
</comment>
<sequence length="379" mass="41196">MKILFLDQSGKPGGAELCLIDIAKPYRDNCLVGLFADGDFRTLLEKNHIPVQVFSNRTIQVRKESSFVQGLASLGQLIPLLAKVVQTAREYDLIYANTQKALVVGAIASFLSGRPLVYHLHDILSPEHFSQTNRRIAVTAANRASLVIANSQASKTAFIEAGGCADITAVVYNGFAPKNYQIDESIIHQTRQELGLEGKFVVGHFSRLAPWKGQHILIEALMQCPPEVTAVLVGDALFGEQEYIQKLHQRVVTLGLENRVKFLGFRSDVPQLMSACDLVAHTSTAAEPFGRVIVEAMLCGKPVIAAKAGGAVELVEDGVNGFLVTPGESQELAQVITTCLQESSKTATIANHARTTASQRFDVTNINQQIAELLAKLHQ</sequence>
<dbReference type="SUPFAM" id="SSF53756">
    <property type="entry name" value="UDP-Glycosyltransferase/glycogen phosphorylase"/>
    <property type="match status" value="1"/>
</dbReference>
<dbReference type="Gene3D" id="3.40.50.2000">
    <property type="entry name" value="Glycogen Phosphorylase B"/>
    <property type="match status" value="2"/>
</dbReference>
<dbReference type="Pfam" id="PF00534">
    <property type="entry name" value="Glycos_transf_1"/>
    <property type="match status" value="1"/>
</dbReference>
<keyword evidence="3" id="KW-0808">Transferase</keyword>
<evidence type="ECO:0000313" key="3">
    <source>
        <dbReference type="EMBL" id="PMB17425.1"/>
    </source>
</evidence>
<dbReference type="RefSeq" id="WP_102183394.1">
    <property type="nucleotide sequence ID" value="NZ_NMQE01000814.1"/>
</dbReference>
<evidence type="ECO:0000313" key="4">
    <source>
        <dbReference type="Proteomes" id="UP000235081"/>
    </source>
</evidence>
<accession>A0A2N6L676</accession>
<dbReference type="Proteomes" id="UP000235081">
    <property type="component" value="Unassembled WGS sequence"/>
</dbReference>
<dbReference type="Pfam" id="PF13439">
    <property type="entry name" value="Glyco_transf_4"/>
    <property type="match status" value="1"/>
</dbReference>
<dbReference type="InterPro" id="IPR028098">
    <property type="entry name" value="Glyco_trans_4-like_N"/>
</dbReference>
<name>A0A2N6L676_9CYAN</name>
<gene>
    <name evidence="3" type="ORF">CEN46_23580</name>
</gene>
<feature type="domain" description="Glycosyltransferase subfamily 4-like N-terminal" evidence="2">
    <location>
        <begin position="13"/>
        <end position="175"/>
    </location>
</feature>
<dbReference type="PANTHER" id="PTHR12526">
    <property type="entry name" value="GLYCOSYLTRANSFERASE"/>
    <property type="match status" value="1"/>
</dbReference>
<organism evidence="3 4">
    <name type="scientific">Fischerella thermalis CCMEE 5318</name>
    <dbReference type="NCBI Taxonomy" id="2019666"/>
    <lineage>
        <taxon>Bacteria</taxon>
        <taxon>Bacillati</taxon>
        <taxon>Cyanobacteriota</taxon>
        <taxon>Cyanophyceae</taxon>
        <taxon>Nostocales</taxon>
        <taxon>Hapalosiphonaceae</taxon>
        <taxon>Fischerella</taxon>
    </lineage>
</organism>
<evidence type="ECO:0000259" key="1">
    <source>
        <dbReference type="Pfam" id="PF00534"/>
    </source>
</evidence>
<dbReference type="InterPro" id="IPR001296">
    <property type="entry name" value="Glyco_trans_1"/>
</dbReference>
<feature type="domain" description="Glycosyl transferase family 1" evidence="1">
    <location>
        <begin position="190"/>
        <end position="354"/>
    </location>
</feature>